<feature type="domain" description="FAD-binding FR-type" evidence="10">
    <location>
        <begin position="1"/>
        <end position="102"/>
    </location>
</feature>
<evidence type="ECO:0000256" key="8">
    <source>
        <dbReference type="ARBA" id="ARBA00023014"/>
    </source>
</evidence>
<accession>A0A9D1WAR9</accession>
<dbReference type="PRINTS" id="PR00406">
    <property type="entry name" value="CYTB5RDTASE"/>
</dbReference>
<sequence length="347" mass="39744">MFPLKVETILPQPNGNLTIEFSSISDDYPVYKSGQFITLIFEFNGQEVRRSYSFNSSPYNNERLAVTVKRIDNGEVSRFLHQQLKVGDVINTTGPNGLFVYEPEQDRKRTVVLFAAGVGVTPLYSILKTALIAENESNVLLVYSNRSQDDALFFKELKKWEEDFPNRLKIEWIYSSAKNLLKARLNRDYIIELLSNYSIDDDIVFYTCGPTYYMDLCYFTLSGLGYPHSQIKKETFRLPEEEEDDDNETSLEEVDKNTYSVILKFQGVDTVLEVPYHQTVLEAGLEQGLALPYSCKSGMCSTCISKCTEGSVRMRYNEVLTDREVEEGRCLLCTSHPRENNTVIEVN</sequence>
<dbReference type="InterPro" id="IPR008333">
    <property type="entry name" value="Cbr1-like_FAD-bd_dom"/>
</dbReference>
<dbReference type="PANTHER" id="PTHR47354">
    <property type="entry name" value="NADH OXIDOREDUCTASE HCR"/>
    <property type="match status" value="1"/>
</dbReference>
<dbReference type="AlphaFoldDB" id="A0A9D1WAR9"/>
<dbReference type="Proteomes" id="UP000824156">
    <property type="component" value="Unassembled WGS sequence"/>
</dbReference>
<reference evidence="11" key="2">
    <citation type="submission" date="2021-04" db="EMBL/GenBank/DDBJ databases">
        <authorList>
            <person name="Gilroy R."/>
        </authorList>
    </citation>
    <scope>NUCLEOTIDE SEQUENCE</scope>
    <source>
        <strain evidence="11">1719</strain>
    </source>
</reference>
<dbReference type="Pfam" id="PF00111">
    <property type="entry name" value="Fer2"/>
    <property type="match status" value="1"/>
</dbReference>
<keyword evidence="3" id="KW-0001">2Fe-2S</keyword>
<dbReference type="InterPro" id="IPR036010">
    <property type="entry name" value="2Fe-2S_ferredoxin-like_sf"/>
</dbReference>
<evidence type="ECO:0000313" key="12">
    <source>
        <dbReference type="Proteomes" id="UP000824156"/>
    </source>
</evidence>
<dbReference type="InterPro" id="IPR017927">
    <property type="entry name" value="FAD-bd_FR_type"/>
</dbReference>
<evidence type="ECO:0000256" key="3">
    <source>
        <dbReference type="ARBA" id="ARBA00022714"/>
    </source>
</evidence>
<dbReference type="InterPro" id="IPR001041">
    <property type="entry name" value="2Fe-2S_ferredoxin-type"/>
</dbReference>
<dbReference type="PROSITE" id="PS51085">
    <property type="entry name" value="2FE2S_FER_2"/>
    <property type="match status" value="1"/>
</dbReference>
<evidence type="ECO:0000256" key="4">
    <source>
        <dbReference type="ARBA" id="ARBA00022723"/>
    </source>
</evidence>
<evidence type="ECO:0000259" key="10">
    <source>
        <dbReference type="PROSITE" id="PS51384"/>
    </source>
</evidence>
<reference evidence="11" key="1">
    <citation type="journal article" date="2021" name="PeerJ">
        <title>Extensive microbial diversity within the chicken gut microbiome revealed by metagenomics and culture.</title>
        <authorList>
            <person name="Gilroy R."/>
            <person name="Ravi A."/>
            <person name="Getino M."/>
            <person name="Pursley I."/>
            <person name="Horton D.L."/>
            <person name="Alikhan N.F."/>
            <person name="Baker D."/>
            <person name="Gharbi K."/>
            <person name="Hall N."/>
            <person name="Watson M."/>
            <person name="Adriaenssens E.M."/>
            <person name="Foster-Nyarko E."/>
            <person name="Jarju S."/>
            <person name="Secka A."/>
            <person name="Antonio M."/>
            <person name="Oren A."/>
            <person name="Chaudhuri R.R."/>
            <person name="La Ragione R."/>
            <person name="Hildebrand F."/>
            <person name="Pallen M.J."/>
        </authorList>
    </citation>
    <scope>NUCLEOTIDE SEQUENCE</scope>
    <source>
        <strain evidence="11">1719</strain>
    </source>
</reference>
<dbReference type="InterPro" id="IPR039261">
    <property type="entry name" value="FNR_nucleotide-bd"/>
</dbReference>
<dbReference type="InterPro" id="IPR001709">
    <property type="entry name" value="Flavoprot_Pyr_Nucl_cyt_Rdtase"/>
</dbReference>
<organism evidence="11 12">
    <name type="scientific">Candidatus Sphingobacterium stercoripullorum</name>
    <dbReference type="NCBI Taxonomy" id="2838759"/>
    <lineage>
        <taxon>Bacteria</taxon>
        <taxon>Pseudomonadati</taxon>
        <taxon>Bacteroidota</taxon>
        <taxon>Sphingobacteriia</taxon>
        <taxon>Sphingobacteriales</taxon>
        <taxon>Sphingobacteriaceae</taxon>
        <taxon>Sphingobacterium</taxon>
    </lineage>
</organism>
<comment type="caution">
    <text evidence="11">The sequence shown here is derived from an EMBL/GenBank/DDBJ whole genome shotgun (WGS) entry which is preliminary data.</text>
</comment>
<dbReference type="PROSITE" id="PS00197">
    <property type="entry name" value="2FE2S_FER_1"/>
    <property type="match status" value="1"/>
</dbReference>
<evidence type="ECO:0000256" key="7">
    <source>
        <dbReference type="ARBA" id="ARBA00023004"/>
    </source>
</evidence>
<dbReference type="PRINTS" id="PR00371">
    <property type="entry name" value="FPNCR"/>
</dbReference>
<keyword evidence="8" id="KW-0411">Iron-sulfur</keyword>
<evidence type="ECO:0000313" key="11">
    <source>
        <dbReference type="EMBL" id="HIX55590.1"/>
    </source>
</evidence>
<gene>
    <name evidence="11" type="ORF">H9853_11270</name>
</gene>
<dbReference type="Gene3D" id="2.40.30.10">
    <property type="entry name" value="Translation factors"/>
    <property type="match status" value="1"/>
</dbReference>
<dbReference type="EMBL" id="DXEZ01000318">
    <property type="protein sequence ID" value="HIX55590.1"/>
    <property type="molecule type" value="Genomic_DNA"/>
</dbReference>
<dbReference type="SUPFAM" id="SSF54292">
    <property type="entry name" value="2Fe-2S ferredoxin-like"/>
    <property type="match status" value="1"/>
</dbReference>
<dbReference type="InterPro" id="IPR017938">
    <property type="entry name" value="Riboflavin_synthase-like_b-brl"/>
</dbReference>
<dbReference type="InterPro" id="IPR050415">
    <property type="entry name" value="MRET"/>
</dbReference>
<dbReference type="InterPro" id="IPR001433">
    <property type="entry name" value="OxRdtase_FAD/NAD-bd"/>
</dbReference>
<dbReference type="Pfam" id="PF00970">
    <property type="entry name" value="FAD_binding_6"/>
    <property type="match status" value="1"/>
</dbReference>
<dbReference type="InterPro" id="IPR006058">
    <property type="entry name" value="2Fe2S_fd_BS"/>
</dbReference>
<dbReference type="CDD" id="cd06214">
    <property type="entry name" value="PA_degradation_oxidoreductase_like"/>
    <property type="match status" value="1"/>
</dbReference>
<protein>
    <submittedName>
        <fullName evidence="11">Ferredoxin--NADP reductase</fullName>
    </submittedName>
</protein>
<evidence type="ECO:0000256" key="1">
    <source>
        <dbReference type="ARBA" id="ARBA00001974"/>
    </source>
</evidence>
<dbReference type="GO" id="GO:0016491">
    <property type="term" value="F:oxidoreductase activity"/>
    <property type="evidence" value="ECO:0007669"/>
    <property type="project" value="UniProtKB-KW"/>
</dbReference>
<dbReference type="SUPFAM" id="SSF52343">
    <property type="entry name" value="Ferredoxin reductase-like, C-terminal NADP-linked domain"/>
    <property type="match status" value="1"/>
</dbReference>
<dbReference type="CDD" id="cd00207">
    <property type="entry name" value="fer2"/>
    <property type="match status" value="1"/>
</dbReference>
<feature type="domain" description="2Fe-2S ferredoxin-type" evidence="9">
    <location>
        <begin position="259"/>
        <end position="347"/>
    </location>
</feature>
<dbReference type="GO" id="GO:0051537">
    <property type="term" value="F:2 iron, 2 sulfur cluster binding"/>
    <property type="evidence" value="ECO:0007669"/>
    <property type="project" value="UniProtKB-KW"/>
</dbReference>
<proteinExistence type="predicted"/>
<dbReference type="SUPFAM" id="SSF63380">
    <property type="entry name" value="Riboflavin synthase domain-like"/>
    <property type="match status" value="1"/>
</dbReference>
<dbReference type="Gene3D" id="3.10.20.30">
    <property type="match status" value="1"/>
</dbReference>
<dbReference type="Pfam" id="PF00175">
    <property type="entry name" value="NAD_binding_1"/>
    <property type="match status" value="1"/>
</dbReference>
<dbReference type="PROSITE" id="PS51384">
    <property type="entry name" value="FAD_FR"/>
    <property type="match status" value="1"/>
</dbReference>
<evidence type="ECO:0000256" key="6">
    <source>
        <dbReference type="ARBA" id="ARBA00023002"/>
    </source>
</evidence>
<dbReference type="GO" id="GO:0050660">
    <property type="term" value="F:flavin adenine dinucleotide binding"/>
    <property type="evidence" value="ECO:0007669"/>
    <property type="project" value="TreeGrafter"/>
</dbReference>
<keyword evidence="5" id="KW-0274">FAD</keyword>
<comment type="cofactor">
    <cofactor evidence="1">
        <name>FAD</name>
        <dbReference type="ChEBI" id="CHEBI:57692"/>
    </cofactor>
</comment>
<evidence type="ECO:0000256" key="2">
    <source>
        <dbReference type="ARBA" id="ARBA00022630"/>
    </source>
</evidence>
<keyword evidence="7" id="KW-0408">Iron</keyword>
<keyword evidence="2" id="KW-0285">Flavoprotein</keyword>
<keyword evidence="4" id="KW-0479">Metal-binding</keyword>
<evidence type="ECO:0000256" key="5">
    <source>
        <dbReference type="ARBA" id="ARBA00022827"/>
    </source>
</evidence>
<keyword evidence="6" id="KW-0560">Oxidoreductase</keyword>
<name>A0A9D1WAR9_9SPHI</name>
<dbReference type="InterPro" id="IPR012675">
    <property type="entry name" value="Beta-grasp_dom_sf"/>
</dbReference>
<dbReference type="Gene3D" id="3.40.50.80">
    <property type="entry name" value="Nucleotide-binding domain of ferredoxin-NADP reductase (FNR) module"/>
    <property type="match status" value="1"/>
</dbReference>
<evidence type="ECO:0000259" key="9">
    <source>
        <dbReference type="PROSITE" id="PS51085"/>
    </source>
</evidence>
<dbReference type="PANTHER" id="PTHR47354:SF8">
    <property type="entry name" value="1,2-PHENYLACETYL-COA EPOXIDASE, SUBUNIT E"/>
    <property type="match status" value="1"/>
</dbReference>
<dbReference type="GO" id="GO:0046872">
    <property type="term" value="F:metal ion binding"/>
    <property type="evidence" value="ECO:0007669"/>
    <property type="project" value="UniProtKB-KW"/>
</dbReference>